<accession>A0A9P4GET2</accession>
<evidence type="ECO:0000313" key="3">
    <source>
        <dbReference type="EMBL" id="KAF1843880.1"/>
    </source>
</evidence>
<protein>
    <submittedName>
        <fullName evidence="3">Glycosyltransferase family 8 protein</fullName>
    </submittedName>
</protein>
<dbReference type="InterPro" id="IPR029044">
    <property type="entry name" value="Nucleotide-diphossugar_trans"/>
</dbReference>
<organism evidence="3 4">
    <name type="scientific">Cucurbitaria berberidis CBS 394.84</name>
    <dbReference type="NCBI Taxonomy" id="1168544"/>
    <lineage>
        <taxon>Eukaryota</taxon>
        <taxon>Fungi</taxon>
        <taxon>Dikarya</taxon>
        <taxon>Ascomycota</taxon>
        <taxon>Pezizomycotina</taxon>
        <taxon>Dothideomycetes</taxon>
        <taxon>Pleosporomycetidae</taxon>
        <taxon>Pleosporales</taxon>
        <taxon>Pleosporineae</taxon>
        <taxon>Cucurbitariaceae</taxon>
        <taxon>Cucurbitaria</taxon>
    </lineage>
</organism>
<name>A0A9P4GET2_9PLEO</name>
<dbReference type="GeneID" id="63846218"/>
<comment type="caution">
    <text evidence="3">The sequence shown here is derived from an EMBL/GenBank/DDBJ whole genome shotgun (WGS) entry which is preliminary data.</text>
</comment>
<dbReference type="Proteomes" id="UP000800039">
    <property type="component" value="Unassembled WGS sequence"/>
</dbReference>
<sequence length="385" mass="44726">MRRKRSDELPRFVDEAEARSFRWRRKYTYYLCGFIFVCWLLYPSGKTSSQRDNGLNINWSHYAYSLYAIDGATLCHALLLFDALARFGSKADRVLFYPAYWDLTVESSKDRDSQLLVLARDQYKVKLQPIELLAVESRTGGTRKLDKTVTKFMAFSLAYYDRVISLDSDITLLDSLDELFLLPKTSIAMPRSYGTDSKPWPLTSMLMVIQPSLEEFERFKKRIGEGGDNMLVKAHRFDMEIVNERFEESALVLPHRPYALLTSEFRRHDHATYLGDPGETWDAEKVFKEAKLVHFSDWPLQPWVMWPQKGLQEMQPDCNGNHEAGCAERRIWKHLYDDFRHRRKDICKLLSVPAPEWTGAKGRPQNSTDRTDEQATPHATSTPSS</sequence>
<keyword evidence="2" id="KW-0472">Membrane</keyword>
<feature type="transmembrane region" description="Helical" evidence="2">
    <location>
        <begin position="27"/>
        <end position="44"/>
    </location>
</feature>
<gene>
    <name evidence="3" type="ORF">K460DRAFT_287430</name>
</gene>
<dbReference type="SUPFAM" id="SSF53448">
    <property type="entry name" value="Nucleotide-diphospho-sugar transferases"/>
    <property type="match status" value="1"/>
</dbReference>
<keyword evidence="4" id="KW-1185">Reference proteome</keyword>
<reference evidence="3" key="1">
    <citation type="submission" date="2020-01" db="EMBL/GenBank/DDBJ databases">
        <authorList>
            <consortium name="DOE Joint Genome Institute"/>
            <person name="Haridas S."/>
            <person name="Albert R."/>
            <person name="Binder M."/>
            <person name="Bloem J."/>
            <person name="Labutti K."/>
            <person name="Salamov A."/>
            <person name="Andreopoulos B."/>
            <person name="Baker S.E."/>
            <person name="Barry K."/>
            <person name="Bills G."/>
            <person name="Bluhm B.H."/>
            <person name="Cannon C."/>
            <person name="Castanera R."/>
            <person name="Culley D.E."/>
            <person name="Daum C."/>
            <person name="Ezra D."/>
            <person name="Gonzalez J.B."/>
            <person name="Henrissat B."/>
            <person name="Kuo A."/>
            <person name="Liang C."/>
            <person name="Lipzen A."/>
            <person name="Lutzoni F."/>
            <person name="Magnuson J."/>
            <person name="Mondo S."/>
            <person name="Nolan M."/>
            <person name="Ohm R."/>
            <person name="Pangilinan J."/>
            <person name="Park H.-J."/>
            <person name="Ramirez L."/>
            <person name="Alfaro M."/>
            <person name="Sun H."/>
            <person name="Tritt A."/>
            <person name="Yoshinaga Y."/>
            <person name="Zwiers L.-H."/>
            <person name="Turgeon B.G."/>
            <person name="Goodwin S.B."/>
            <person name="Spatafora J.W."/>
            <person name="Crous P.W."/>
            <person name="Grigoriev I.V."/>
        </authorList>
    </citation>
    <scope>NUCLEOTIDE SEQUENCE</scope>
    <source>
        <strain evidence="3">CBS 394.84</strain>
    </source>
</reference>
<dbReference type="PANTHER" id="PTHR11183">
    <property type="entry name" value="GLYCOGENIN SUBFAMILY MEMBER"/>
    <property type="match status" value="1"/>
</dbReference>
<proteinExistence type="predicted"/>
<dbReference type="EMBL" id="ML976617">
    <property type="protein sequence ID" value="KAF1843880.1"/>
    <property type="molecule type" value="Genomic_DNA"/>
</dbReference>
<dbReference type="RefSeq" id="XP_040786443.1">
    <property type="nucleotide sequence ID" value="XM_040928966.1"/>
</dbReference>
<dbReference type="AlphaFoldDB" id="A0A9P4GET2"/>
<evidence type="ECO:0000256" key="2">
    <source>
        <dbReference type="SAM" id="Phobius"/>
    </source>
</evidence>
<dbReference type="Gene3D" id="3.90.550.10">
    <property type="entry name" value="Spore Coat Polysaccharide Biosynthesis Protein SpsA, Chain A"/>
    <property type="match status" value="1"/>
</dbReference>
<evidence type="ECO:0000256" key="1">
    <source>
        <dbReference type="SAM" id="MobiDB-lite"/>
    </source>
</evidence>
<evidence type="ECO:0000313" key="4">
    <source>
        <dbReference type="Proteomes" id="UP000800039"/>
    </source>
</evidence>
<dbReference type="InterPro" id="IPR050587">
    <property type="entry name" value="GNT1/Glycosyltrans_8"/>
</dbReference>
<keyword evidence="2" id="KW-1133">Transmembrane helix</keyword>
<feature type="transmembrane region" description="Helical" evidence="2">
    <location>
        <begin position="64"/>
        <end position="85"/>
    </location>
</feature>
<dbReference type="OrthoDB" id="2014201at2759"/>
<keyword evidence="2" id="KW-0812">Transmembrane</keyword>
<feature type="region of interest" description="Disordered" evidence="1">
    <location>
        <begin position="355"/>
        <end position="385"/>
    </location>
</feature>